<evidence type="ECO:0000256" key="1">
    <source>
        <dbReference type="SAM" id="MobiDB-lite"/>
    </source>
</evidence>
<feature type="signal peptide" evidence="2">
    <location>
        <begin position="1"/>
        <end position="20"/>
    </location>
</feature>
<feature type="chain" id="PRO_5008586882" evidence="2">
    <location>
        <begin position="21"/>
        <end position="727"/>
    </location>
</feature>
<protein>
    <submittedName>
        <fullName evidence="3">Uncharacterized protein</fullName>
    </submittedName>
</protein>
<feature type="region of interest" description="Disordered" evidence="1">
    <location>
        <begin position="590"/>
        <end position="609"/>
    </location>
</feature>
<dbReference type="AlphaFoldDB" id="A0A1B6KUM7"/>
<name>A0A1B6KUM7_9HEMI</name>
<reference evidence="3" key="1">
    <citation type="submission" date="2015-11" db="EMBL/GenBank/DDBJ databases">
        <title>De novo transcriptome assembly of four potential Pierce s Disease insect vectors from Arizona vineyards.</title>
        <authorList>
            <person name="Tassone E.E."/>
        </authorList>
    </citation>
    <scope>NUCLEOTIDE SEQUENCE</scope>
</reference>
<feature type="non-terminal residue" evidence="3">
    <location>
        <position position="727"/>
    </location>
</feature>
<evidence type="ECO:0000256" key="2">
    <source>
        <dbReference type="SAM" id="SignalP"/>
    </source>
</evidence>
<dbReference type="EMBL" id="GEBQ01024815">
    <property type="protein sequence ID" value="JAT15162.1"/>
    <property type="molecule type" value="Transcribed_RNA"/>
</dbReference>
<gene>
    <name evidence="3" type="ORF">g.6470</name>
</gene>
<sequence length="727" mass="83318">MSKLFPICVLILMTTSGLFSIHFDEYDPDVIPQDIYDVEVPCFHIGSRCDVTEECCGTATCVLPSWSPTPVCLVPGYKEDEKLARMSSRDPPRREDILYLHNTYNTTFFDFLLTDFTTASPLREEETKANFSSASEAGITSETEREVGFSHFDLVNNISELNLSVGKTAKDEKEFETPSWKKYFKGEKLNLPSKPPSVFQHEVVPFQIDFKDRSEEKVENILGLKIPSDLTKLFHDFKLVLGRRHRFLLLNTTITTNQQRRPSINEIYEGFRNSDQFKIVIELLHEKLRRLNEKENTAKLEDINLGILGKTESPKTIPEKSKWNVIRNLFVHNTYNAGNIVSENKLPATPKEADNKLGKVEGIEELMEKFYETHTVENDMIDCSNSSKEHRDENVVKIFNINIPYGLDPNKEFEPAKEKKNLKKSLSYLTKTLSSLTTIKSHNQNEKATLFKSYSTKSSDNMETAANNIDVEMLNYQKYLDESFNTIKDTLNALKRKNEENIEDSSRDLKSELETASVEVEKTNSEKGIYAESALHNTSTNLTGKLKNLFIWKTKPKSDQPERKTLRLNEHLLLDVNSKNFSEKMADYFSRSEQNERDSPEFTFDSSSSEESVSHYSEGLYNNSYVFIVRKDNLSSPENKQTKLGSILKFFQGAKSIPCPKNENPCVNSPGNLCNWTKSSNLEAERESPQNLTTEEPIKLPESLMPEALDLRRSNDSSDIWFFEDTE</sequence>
<feature type="region of interest" description="Disordered" evidence="1">
    <location>
        <begin position="681"/>
        <end position="703"/>
    </location>
</feature>
<proteinExistence type="predicted"/>
<accession>A0A1B6KUM7</accession>
<organism evidence="3">
    <name type="scientific">Graphocephala atropunctata</name>
    <dbReference type="NCBI Taxonomy" id="36148"/>
    <lineage>
        <taxon>Eukaryota</taxon>
        <taxon>Metazoa</taxon>
        <taxon>Ecdysozoa</taxon>
        <taxon>Arthropoda</taxon>
        <taxon>Hexapoda</taxon>
        <taxon>Insecta</taxon>
        <taxon>Pterygota</taxon>
        <taxon>Neoptera</taxon>
        <taxon>Paraneoptera</taxon>
        <taxon>Hemiptera</taxon>
        <taxon>Auchenorrhyncha</taxon>
        <taxon>Membracoidea</taxon>
        <taxon>Cicadellidae</taxon>
        <taxon>Cicadellinae</taxon>
        <taxon>Cicadellini</taxon>
        <taxon>Graphocephala</taxon>
    </lineage>
</organism>
<evidence type="ECO:0000313" key="3">
    <source>
        <dbReference type="EMBL" id="JAT15162.1"/>
    </source>
</evidence>
<keyword evidence="2" id="KW-0732">Signal</keyword>